<dbReference type="AlphaFoldDB" id="A0A9Q0NGF2"/>
<dbReference type="EC" id="2.3.1.51" evidence="2"/>
<feature type="transmembrane region" description="Helical" evidence="5">
    <location>
        <begin position="419"/>
        <end position="441"/>
    </location>
</feature>
<evidence type="ECO:0000256" key="5">
    <source>
        <dbReference type="SAM" id="Phobius"/>
    </source>
</evidence>
<evidence type="ECO:0000256" key="3">
    <source>
        <dbReference type="ARBA" id="ARBA00022679"/>
    </source>
</evidence>
<dbReference type="GO" id="GO:0006654">
    <property type="term" value="P:phosphatidic acid biosynthetic process"/>
    <property type="evidence" value="ECO:0007669"/>
    <property type="project" value="TreeGrafter"/>
</dbReference>
<evidence type="ECO:0000256" key="4">
    <source>
        <dbReference type="ARBA" id="ARBA00023315"/>
    </source>
</evidence>
<proteinExistence type="predicted"/>
<feature type="transmembrane region" description="Helical" evidence="5">
    <location>
        <begin position="511"/>
        <end position="530"/>
    </location>
</feature>
<evidence type="ECO:0000313" key="8">
    <source>
        <dbReference type="Proteomes" id="UP001151699"/>
    </source>
</evidence>
<sequence length="657" mass="75122">MQGVELCNFVQNFNEIKMPLMKAVTPLYDICLKTVHLYIYSYCARVLYRSLKLAELNCFLTKTIPTNILDDLLLFHENSKNISTQDWITIDDPVSFYFYKATLHPNIQKFQAKNYRPCVSYWKCLFETSFANMKVLNLALSCNDAILKMISKYCPNLEWLNATCKYERMNLGINATSFSISVTDVGLAYLCDCKKLKVLTINDPRSAVPGLGSSITYQGIRKLLREVKTLEDITYTDIGAVIASNMEDVESLNLNVVRHFNGTKSTLSEIFRLCKNIQELYLMFFINVDNRHEDFIQRPANMNQFKYLENLFIDGHALDLLNVTKFLTENAQKLNHANVDSLFEEISLPATIQHIELGRRLELSRAGVKKMIDRFTNLRQGDEYLQTKSVLLQALGLGLFIYVICSLSQTLNYYAKCSFFVLGAMFSAAVLPIPSLLIYPIRDPRIGLIPALGTRFLMWLLGITYEVRGKEHINREKGGVIVINHQSGIDLAVIARIWPLIGRGTTVVKKFVLYVFPFGPGAWLWGTLYIDRKNHKDTITKLDKECDAIKNRSNKIVIFPEGTRSQEDELLPFKKGPFHISIQSQSMIQPIVVSKYHFLSDKRKFFGKGHTIIKVLPEISCQGLTKDDLPQLLEKTRNLMQATFTELSQETKNSFVS</sequence>
<dbReference type="Pfam" id="PF01553">
    <property type="entry name" value="Acyltransferase"/>
    <property type="match status" value="1"/>
</dbReference>
<keyword evidence="8" id="KW-1185">Reference proteome</keyword>
<evidence type="ECO:0000259" key="6">
    <source>
        <dbReference type="SMART" id="SM00563"/>
    </source>
</evidence>
<evidence type="ECO:0000256" key="1">
    <source>
        <dbReference type="ARBA" id="ARBA00004728"/>
    </source>
</evidence>
<protein>
    <recommendedName>
        <fullName evidence="2">1-acylglycerol-3-phosphate O-acyltransferase</fullName>
        <ecNumber evidence="2">2.3.1.51</ecNumber>
    </recommendedName>
</protein>
<dbReference type="OrthoDB" id="202234at2759"/>
<dbReference type="InterPro" id="IPR032675">
    <property type="entry name" value="LRR_dom_sf"/>
</dbReference>
<dbReference type="CDD" id="cd07989">
    <property type="entry name" value="LPLAT_AGPAT-like"/>
    <property type="match status" value="1"/>
</dbReference>
<dbReference type="Gene3D" id="3.80.10.10">
    <property type="entry name" value="Ribonuclease Inhibitor"/>
    <property type="match status" value="1"/>
</dbReference>
<comment type="pathway">
    <text evidence="1">Phospholipid metabolism; CDP-diacylglycerol biosynthesis; CDP-diacylglycerol from sn-glycerol 3-phosphate: step 2/3.</text>
</comment>
<keyword evidence="3" id="KW-0808">Transferase</keyword>
<organism evidence="7 8">
    <name type="scientific">Pseudolycoriella hygida</name>
    <dbReference type="NCBI Taxonomy" id="35572"/>
    <lineage>
        <taxon>Eukaryota</taxon>
        <taxon>Metazoa</taxon>
        <taxon>Ecdysozoa</taxon>
        <taxon>Arthropoda</taxon>
        <taxon>Hexapoda</taxon>
        <taxon>Insecta</taxon>
        <taxon>Pterygota</taxon>
        <taxon>Neoptera</taxon>
        <taxon>Endopterygota</taxon>
        <taxon>Diptera</taxon>
        <taxon>Nematocera</taxon>
        <taxon>Sciaroidea</taxon>
        <taxon>Sciaridae</taxon>
        <taxon>Pseudolycoriella</taxon>
    </lineage>
</organism>
<name>A0A9Q0NGF2_9DIPT</name>
<dbReference type="Proteomes" id="UP001151699">
    <property type="component" value="Chromosome A"/>
</dbReference>
<comment type="caution">
    <text evidence="7">The sequence shown here is derived from an EMBL/GenBank/DDBJ whole genome shotgun (WGS) entry which is preliminary data.</text>
</comment>
<feature type="domain" description="Phospholipid/glycerol acyltransferase" evidence="6">
    <location>
        <begin position="479"/>
        <end position="596"/>
    </location>
</feature>
<feature type="transmembrane region" description="Helical" evidence="5">
    <location>
        <begin position="390"/>
        <end position="407"/>
    </location>
</feature>
<dbReference type="SMART" id="SM00563">
    <property type="entry name" value="PlsC"/>
    <property type="match status" value="1"/>
</dbReference>
<reference evidence="7" key="1">
    <citation type="submission" date="2022-07" db="EMBL/GenBank/DDBJ databases">
        <authorList>
            <person name="Trinca V."/>
            <person name="Uliana J.V.C."/>
            <person name="Torres T.T."/>
            <person name="Ward R.J."/>
            <person name="Monesi N."/>
        </authorList>
    </citation>
    <scope>NUCLEOTIDE SEQUENCE</scope>
    <source>
        <strain evidence="7">HSMRA1968</strain>
        <tissue evidence="7">Whole embryos</tissue>
    </source>
</reference>
<keyword evidence="5" id="KW-0472">Membrane</keyword>
<dbReference type="GO" id="GO:0005783">
    <property type="term" value="C:endoplasmic reticulum"/>
    <property type="evidence" value="ECO:0007669"/>
    <property type="project" value="TreeGrafter"/>
</dbReference>
<dbReference type="PANTHER" id="PTHR10434">
    <property type="entry name" value="1-ACYL-SN-GLYCEROL-3-PHOSPHATE ACYLTRANSFERASE"/>
    <property type="match status" value="1"/>
</dbReference>
<keyword evidence="5" id="KW-0812">Transmembrane</keyword>
<dbReference type="InterPro" id="IPR002123">
    <property type="entry name" value="Plipid/glycerol_acylTrfase"/>
</dbReference>
<accession>A0A9Q0NGF2</accession>
<dbReference type="PANTHER" id="PTHR10434:SF53">
    <property type="entry name" value="1-ACYL-SN-GLYCEROL-3-PHOSPHATE ACYLTRANSFERASE"/>
    <property type="match status" value="1"/>
</dbReference>
<keyword evidence="4 7" id="KW-0012">Acyltransferase</keyword>
<dbReference type="SUPFAM" id="SSF52047">
    <property type="entry name" value="RNI-like"/>
    <property type="match status" value="1"/>
</dbReference>
<dbReference type="SUPFAM" id="SSF69593">
    <property type="entry name" value="Glycerol-3-phosphate (1)-acyltransferase"/>
    <property type="match status" value="1"/>
</dbReference>
<gene>
    <name evidence="7" type="primary">AGPAT1_0</name>
    <name evidence="7" type="ORF">Bhyg_04871</name>
</gene>
<evidence type="ECO:0000313" key="7">
    <source>
        <dbReference type="EMBL" id="KAJ6649633.1"/>
    </source>
</evidence>
<dbReference type="EMBL" id="WJQU01000001">
    <property type="protein sequence ID" value="KAJ6649633.1"/>
    <property type="molecule type" value="Genomic_DNA"/>
</dbReference>
<dbReference type="GO" id="GO:0003841">
    <property type="term" value="F:1-acylglycerol-3-phosphate O-acyltransferase activity"/>
    <property type="evidence" value="ECO:0007669"/>
    <property type="project" value="UniProtKB-EC"/>
</dbReference>
<feature type="transmembrane region" description="Helical" evidence="5">
    <location>
        <begin position="447"/>
        <end position="467"/>
    </location>
</feature>
<evidence type="ECO:0000256" key="2">
    <source>
        <dbReference type="ARBA" id="ARBA00013211"/>
    </source>
</evidence>
<keyword evidence="5" id="KW-1133">Transmembrane helix</keyword>